<sequence>MGTLATNLADLPVGLFRQLCDCLNAGQLWVKLLDGEKSNVYYLSADEMERYARLPDPAETLLRIWGTRGQTVQHFLVRLQALSRVHRELMDRPQLVLNRAFKAVRWAKSEKVEISIISDGTEMQLVCKVIGFPYPRFQWLCGGVAMDGVNTDTLILPRCKCSTVAQYNCKAWNEVPPGLPNSDHYRKPGKMYSSDLESGVVELEAFIGDDNRCEQCESQEYQKLCETMGTLNQAETETPTPARRVLDTVASLHATDKVALIISNCSYRNLPELVTPLCDAEALAQSLQDIKFKTVTLADLTLEEMQKIVREYKKLLGNGVYAVFYFVGHGFEVNGQCYLLPIDAPEDAHTPEKCVSMDWVLSVFNDQTPALHLILLDVCRKFLPLEAVKGFVDYAEQFKRRLRPNRNTIYGYSTSGGVGAYEVRGEINGVFMKYLKNHLPVNTSVIDMLNRVFRDIENDARVMAVQIPELRSTMTQPRSLHDELIFDGHTASYDHHTIHWRLMHELPNPVIVRFHEHKLKATVFFDFCGHFTNKVYVYSSVGDILREEDVDEEAPLSENARSHLALLEFPDFVTVSKARIFEDDEEGVSVRVLLSHLQRFKGEVSCTVNLCIKDKDKPGDVVATADAELGHVLITRLGLLR</sequence>
<dbReference type="InterPro" id="IPR013783">
    <property type="entry name" value="Ig-like_fold"/>
</dbReference>
<dbReference type="InterPro" id="IPR007110">
    <property type="entry name" value="Ig-like_dom"/>
</dbReference>
<dbReference type="InterPro" id="IPR033540">
    <property type="entry name" value="MALT1_IG-like_dom_sf"/>
</dbReference>
<dbReference type="InterPro" id="IPR011029">
    <property type="entry name" value="DEATH-like_dom_sf"/>
</dbReference>
<dbReference type="Gene3D" id="1.10.533.10">
    <property type="entry name" value="Death Domain, Fas"/>
    <property type="match status" value="1"/>
</dbReference>
<dbReference type="GO" id="GO:0006508">
    <property type="term" value="P:proteolysis"/>
    <property type="evidence" value="ECO:0007669"/>
    <property type="project" value="InterPro"/>
</dbReference>
<dbReference type="InterPro" id="IPR001309">
    <property type="entry name" value="Pept_C14_p20"/>
</dbReference>
<dbReference type="AlphaFoldDB" id="A0AA36FU92"/>
<dbReference type="InterPro" id="IPR011600">
    <property type="entry name" value="Pept_C14_caspase"/>
</dbReference>
<dbReference type="InterPro" id="IPR036179">
    <property type="entry name" value="Ig-like_dom_sf"/>
</dbReference>
<feature type="domain" description="Caspase family p20" evidence="1">
    <location>
        <begin position="255"/>
        <end position="380"/>
    </location>
</feature>
<dbReference type="GO" id="GO:0004197">
    <property type="term" value="F:cysteine-type endopeptidase activity"/>
    <property type="evidence" value="ECO:0007669"/>
    <property type="project" value="InterPro"/>
</dbReference>
<proteinExistence type="predicted"/>
<evidence type="ECO:0000313" key="4">
    <source>
        <dbReference type="Proteomes" id="UP001177023"/>
    </source>
</evidence>
<dbReference type="PROSITE" id="PS50835">
    <property type="entry name" value="IG_LIKE"/>
    <property type="match status" value="1"/>
</dbReference>
<evidence type="ECO:0000313" key="3">
    <source>
        <dbReference type="EMBL" id="CAJ0567203.1"/>
    </source>
</evidence>
<dbReference type="PROSITE" id="PS50208">
    <property type="entry name" value="CASPASE_P20"/>
    <property type="match status" value="1"/>
</dbReference>
<dbReference type="EMBL" id="CATQJA010001429">
    <property type="protein sequence ID" value="CAJ0567203.1"/>
    <property type="molecule type" value="Genomic_DNA"/>
</dbReference>
<dbReference type="Gene3D" id="2.60.40.3360">
    <property type="match status" value="1"/>
</dbReference>
<dbReference type="Proteomes" id="UP001177023">
    <property type="component" value="Unassembled WGS sequence"/>
</dbReference>
<organism evidence="3 4">
    <name type="scientific">Mesorhabditis spiculigera</name>
    <dbReference type="NCBI Taxonomy" id="96644"/>
    <lineage>
        <taxon>Eukaryota</taxon>
        <taxon>Metazoa</taxon>
        <taxon>Ecdysozoa</taxon>
        <taxon>Nematoda</taxon>
        <taxon>Chromadorea</taxon>
        <taxon>Rhabditida</taxon>
        <taxon>Rhabditina</taxon>
        <taxon>Rhabditomorpha</taxon>
        <taxon>Rhabditoidea</taxon>
        <taxon>Rhabditidae</taxon>
        <taxon>Mesorhabditinae</taxon>
        <taxon>Mesorhabditis</taxon>
    </lineage>
</organism>
<dbReference type="PANTHER" id="PTHR22576:SF37">
    <property type="entry name" value="MUCOSA-ASSOCIATED LYMPHOID TISSUE LYMPHOMA TRANSLOCATION PROTEIN 1"/>
    <property type="match status" value="1"/>
</dbReference>
<dbReference type="InterPro" id="IPR029030">
    <property type="entry name" value="Caspase-like_dom_sf"/>
</dbReference>
<reference evidence="3" key="1">
    <citation type="submission" date="2023-06" db="EMBL/GenBank/DDBJ databases">
        <authorList>
            <person name="Delattre M."/>
        </authorList>
    </citation>
    <scope>NUCLEOTIDE SEQUENCE</scope>
    <source>
        <strain evidence="3">AF72</strain>
    </source>
</reference>
<dbReference type="Gene3D" id="2.60.40.10">
    <property type="entry name" value="Immunoglobulins"/>
    <property type="match status" value="1"/>
</dbReference>
<name>A0AA36FU92_9BILA</name>
<feature type="non-terminal residue" evidence="3">
    <location>
        <position position="641"/>
    </location>
</feature>
<dbReference type="SUPFAM" id="SSF52129">
    <property type="entry name" value="Caspase-like"/>
    <property type="match status" value="1"/>
</dbReference>
<keyword evidence="4" id="KW-1185">Reference proteome</keyword>
<protein>
    <submittedName>
        <fullName evidence="3">Uncharacterized protein</fullName>
    </submittedName>
</protein>
<dbReference type="SUPFAM" id="SSF48726">
    <property type="entry name" value="Immunoglobulin"/>
    <property type="match status" value="1"/>
</dbReference>
<feature type="domain" description="Ig-like" evidence="2">
    <location>
        <begin position="93"/>
        <end position="171"/>
    </location>
</feature>
<dbReference type="PANTHER" id="PTHR22576">
    <property type="entry name" value="MUCOSA ASSOCIATED LYMPHOID TISSUE LYMPHOMA TRANSLOCATION PROTEIN 1/PARACASPASE"/>
    <property type="match status" value="1"/>
</dbReference>
<evidence type="ECO:0000259" key="2">
    <source>
        <dbReference type="PROSITE" id="PS50835"/>
    </source>
</evidence>
<accession>A0AA36FU92</accession>
<dbReference type="Pfam" id="PF00656">
    <property type="entry name" value="Peptidase_C14"/>
    <property type="match status" value="1"/>
</dbReference>
<comment type="caution">
    <text evidence="3">The sequence shown here is derived from an EMBL/GenBank/DDBJ whole genome shotgun (WGS) entry which is preliminary data.</text>
</comment>
<dbReference type="Gene3D" id="3.40.50.1460">
    <property type="match status" value="1"/>
</dbReference>
<dbReference type="InterPro" id="IPR052039">
    <property type="entry name" value="Caspase-related_regulators"/>
</dbReference>
<evidence type="ECO:0000259" key="1">
    <source>
        <dbReference type="PROSITE" id="PS50208"/>
    </source>
</evidence>
<dbReference type="SUPFAM" id="SSF47986">
    <property type="entry name" value="DEATH domain"/>
    <property type="match status" value="1"/>
</dbReference>
<gene>
    <name evidence="3" type="ORF">MSPICULIGERA_LOCUS5763</name>
</gene>